<sequence>MKLVTADLLDIHHYPFGSNDPNEEKIASRLFLPPVLTKPAQTKIRTHLTNYFIAHRKMPDELAIVNAAKYRLRFFFKSPYHHHGRGKLGYFDEERNHKLPLENLADCYFMDNGKTIELHIFDNMTFS</sequence>
<dbReference type="KEGG" id="camu:CA2015_2112"/>
<protein>
    <submittedName>
        <fullName evidence="1">Uncharacterized protein</fullName>
    </submittedName>
</protein>
<keyword evidence="2" id="KW-1185">Reference proteome</keyword>
<proteinExistence type="predicted"/>
<evidence type="ECO:0000313" key="2">
    <source>
        <dbReference type="Proteomes" id="UP000036520"/>
    </source>
</evidence>
<dbReference type="RefSeq" id="WP_048641859.1">
    <property type="nucleotide sequence ID" value="NZ_CP012040.1"/>
</dbReference>
<organism evidence="1 2">
    <name type="scientific">Cyclobacterium amurskyense</name>
    <dbReference type="NCBI Taxonomy" id="320787"/>
    <lineage>
        <taxon>Bacteria</taxon>
        <taxon>Pseudomonadati</taxon>
        <taxon>Bacteroidota</taxon>
        <taxon>Cytophagia</taxon>
        <taxon>Cytophagales</taxon>
        <taxon>Cyclobacteriaceae</taxon>
        <taxon>Cyclobacterium</taxon>
    </lineage>
</organism>
<name>A0A0H4PBD7_9BACT</name>
<gene>
    <name evidence="1" type="ORF">CA2015_2112</name>
</gene>
<dbReference type="Proteomes" id="UP000036520">
    <property type="component" value="Chromosome"/>
</dbReference>
<evidence type="ECO:0000313" key="1">
    <source>
        <dbReference type="EMBL" id="AKP51534.1"/>
    </source>
</evidence>
<dbReference type="EMBL" id="CP012040">
    <property type="protein sequence ID" value="AKP51534.1"/>
    <property type="molecule type" value="Genomic_DNA"/>
</dbReference>
<reference evidence="1 2" key="1">
    <citation type="submission" date="2015-07" db="EMBL/GenBank/DDBJ databases">
        <authorList>
            <person name="Kim K.M."/>
        </authorList>
    </citation>
    <scope>NUCLEOTIDE SEQUENCE [LARGE SCALE GENOMIC DNA]</scope>
    <source>
        <strain evidence="1 2">KCTC 12363</strain>
    </source>
</reference>
<dbReference type="OrthoDB" id="840136at2"/>
<accession>A0A0H4PBD7</accession>
<dbReference type="AlphaFoldDB" id="A0A0H4PBD7"/>